<gene>
    <name evidence="2" type="ORF">FHP88_01215</name>
</gene>
<accession>A0A557SLL9</accession>
<dbReference type="OrthoDB" id="9778516at2"/>
<dbReference type="SUPFAM" id="SSF55486">
    <property type="entry name" value="Metalloproteases ('zincins'), catalytic domain"/>
    <property type="match status" value="1"/>
</dbReference>
<sequence length="602" mass="67025">MIDYKIEPISPEAHLFKVTVLIERPDPKGQVVSLPAWIPGSYMIRDFARNIVSISACTDEAELQLQKLDKQTWQLPVTDKAVTITYKVYAWDLSVRSAHLDITHGFFNGTSVFLRIDGQEDQACLVEILPPVGDRYSSWRVATTMTACGARPYAFGIYGANNYEELIDHPVEMGCFVDASFEAAGIPHNIVITGKHYADMERICSDLQKICEQHIRLFGELPDMASYLFLVMAVGDGYGGLEHRSSTALICKRDDLPHKHQKKMSDGYRQFLGLCSHEYFHLWNVKRIKPKVFVKPTLKSEAYTTLLWAFEGITSYYDDLALVRSGSIDVESYLTLLAKVITRVQKGAGRLHQSVSDSSFDAWIKFYKQDENSPNAIVSYYTKGALIALSLDHIIRERSEGQYSLDDIMRVLWMQYGAKEVGVCEGDIERVIQEHTGLDLSDFFNQSVRGCNDLDIETYLDSVGVGYKLRQSRGASDSGGLKDTDADAELPRLVLGVATRSDGKELVLSNVFDGGAAQVAGLSAGDTLIAIDGLRVSEANLDGLVTNAINGTPVKVHAFRRDEIMEFDVTPLPANADTCELWIKEDVDEATLARRTAWLTGL</sequence>
<dbReference type="Gene3D" id="2.60.40.3650">
    <property type="match status" value="1"/>
</dbReference>
<dbReference type="Pfam" id="PF17899">
    <property type="entry name" value="Peptidase_M61_N"/>
    <property type="match status" value="1"/>
</dbReference>
<dbReference type="SMART" id="SM00228">
    <property type="entry name" value="PDZ"/>
    <property type="match status" value="1"/>
</dbReference>
<evidence type="ECO:0000313" key="3">
    <source>
        <dbReference type="Proteomes" id="UP000316649"/>
    </source>
</evidence>
<proteinExistence type="predicted"/>
<name>A0A557SLL9_9GAMM</name>
<keyword evidence="3" id="KW-1185">Reference proteome</keyword>
<feature type="domain" description="PDZ" evidence="1">
    <location>
        <begin position="495"/>
        <end position="539"/>
    </location>
</feature>
<dbReference type="Gene3D" id="2.30.42.10">
    <property type="match status" value="1"/>
</dbReference>
<evidence type="ECO:0000313" key="2">
    <source>
        <dbReference type="EMBL" id="TVO78318.1"/>
    </source>
</evidence>
<dbReference type="InterPro" id="IPR024191">
    <property type="entry name" value="Peptidase_M61"/>
</dbReference>
<protein>
    <submittedName>
        <fullName evidence="2">M61 family metallopeptidase</fullName>
    </submittedName>
</protein>
<dbReference type="InterPro" id="IPR001478">
    <property type="entry name" value="PDZ"/>
</dbReference>
<dbReference type="Pfam" id="PF05299">
    <property type="entry name" value="Peptidase_M61"/>
    <property type="match status" value="1"/>
</dbReference>
<dbReference type="InterPro" id="IPR036034">
    <property type="entry name" value="PDZ_sf"/>
</dbReference>
<organism evidence="2 3">
    <name type="scientific">Sedimenticola selenatireducens</name>
    <dbReference type="NCBI Taxonomy" id="191960"/>
    <lineage>
        <taxon>Bacteria</taxon>
        <taxon>Pseudomonadati</taxon>
        <taxon>Pseudomonadota</taxon>
        <taxon>Gammaproteobacteria</taxon>
        <taxon>Chromatiales</taxon>
        <taxon>Sedimenticolaceae</taxon>
        <taxon>Sedimenticola</taxon>
    </lineage>
</organism>
<dbReference type="Gene3D" id="1.10.390.10">
    <property type="entry name" value="Neutral Protease Domain 2"/>
    <property type="match status" value="1"/>
</dbReference>
<dbReference type="SUPFAM" id="SSF50156">
    <property type="entry name" value="PDZ domain-like"/>
    <property type="match status" value="1"/>
</dbReference>
<dbReference type="InterPro" id="IPR007963">
    <property type="entry name" value="Peptidase_M61_catalytic"/>
</dbReference>
<dbReference type="PROSITE" id="PS50106">
    <property type="entry name" value="PDZ"/>
    <property type="match status" value="1"/>
</dbReference>
<dbReference type="PIRSF" id="PIRSF016493">
    <property type="entry name" value="Glycyl_aminpptds"/>
    <property type="match status" value="1"/>
</dbReference>
<evidence type="ECO:0000259" key="1">
    <source>
        <dbReference type="PROSITE" id="PS50106"/>
    </source>
</evidence>
<dbReference type="AlphaFoldDB" id="A0A557SLL9"/>
<dbReference type="Pfam" id="PF00595">
    <property type="entry name" value="PDZ"/>
    <property type="match status" value="1"/>
</dbReference>
<reference evidence="2 3" key="1">
    <citation type="submission" date="2019-07" db="EMBL/GenBank/DDBJ databases">
        <title>The pathways for chlorine oxyanion respiration interact through the shared metabolite chlorate.</title>
        <authorList>
            <person name="Barnum T.P."/>
            <person name="Cheng Y."/>
            <person name="Hill K.A."/>
            <person name="Lucas L.N."/>
            <person name="Carlson H.K."/>
            <person name="Coates J.D."/>
        </authorList>
    </citation>
    <scope>NUCLEOTIDE SEQUENCE [LARGE SCALE GENOMIC DNA]</scope>
    <source>
        <strain evidence="2 3">BK-1</strain>
    </source>
</reference>
<dbReference type="EMBL" id="VMNH01000003">
    <property type="protein sequence ID" value="TVO78318.1"/>
    <property type="molecule type" value="Genomic_DNA"/>
</dbReference>
<dbReference type="InterPro" id="IPR040756">
    <property type="entry name" value="Peptidase_M61_N"/>
</dbReference>
<dbReference type="InterPro" id="IPR027268">
    <property type="entry name" value="Peptidase_M4/M1_CTD_sf"/>
</dbReference>
<dbReference type="Proteomes" id="UP000316649">
    <property type="component" value="Unassembled WGS sequence"/>
</dbReference>
<comment type="caution">
    <text evidence="2">The sequence shown here is derived from an EMBL/GenBank/DDBJ whole genome shotgun (WGS) entry which is preliminary data.</text>
</comment>
<dbReference type="RefSeq" id="WP_144357163.1">
    <property type="nucleotide sequence ID" value="NZ_VMNH01000003.1"/>
</dbReference>